<sequence length="350" mass="35865">MRAVVFERYGRPAEVREVPDPRPSPGGVVVRVEATGLCRSDWHGWMGHDPDIVLPHVPGHELAGVVEAVGSLVVGWRPGDRVTVPFVCACGSCADCAAGEQQVCAWQTQPGFTHWGSFARYVALEHADVNLVAVPEELSYATAAALGCRFATAFRAVAQRGRVAPGEWVAVHGCGGVGLSAVMVAVAAGARVVAVDTAPGALELAREFGAAHCVDARAGGTAEAVRELTGGGAHLSLDALGSPATAAASVAGLRRRGRHVQVGLLPAAAGETVLPMERVIGWELEVLGSHGMAAHAYPPMMELVRSGALRPDRLVTSTIPLEAAPAALAAMGTAPGHGVTVILPAASAGI</sequence>
<dbReference type="GO" id="GO:0008270">
    <property type="term" value="F:zinc ion binding"/>
    <property type="evidence" value="ECO:0007669"/>
    <property type="project" value="InterPro"/>
</dbReference>
<evidence type="ECO:0000256" key="4">
    <source>
        <dbReference type="ARBA" id="ARBA00023002"/>
    </source>
</evidence>
<keyword evidence="15" id="KW-1185">Reference proteome</keyword>
<accession>A0A0J6XK37</accession>
<evidence type="ECO:0000313" key="14">
    <source>
        <dbReference type="EMBL" id="KMO95554.1"/>
    </source>
</evidence>
<dbReference type="EMBL" id="LFML01000098">
    <property type="protein sequence ID" value="KMO95554.1"/>
    <property type="molecule type" value="Genomic_DNA"/>
</dbReference>
<dbReference type="PROSITE" id="PS00059">
    <property type="entry name" value="ADH_ZINC"/>
    <property type="match status" value="1"/>
</dbReference>
<dbReference type="CDD" id="cd08260">
    <property type="entry name" value="Zn_ADH6"/>
    <property type="match status" value="1"/>
</dbReference>
<dbReference type="OrthoDB" id="5295340at2"/>
<evidence type="ECO:0000256" key="6">
    <source>
        <dbReference type="ARBA" id="ARBA00037908"/>
    </source>
</evidence>
<name>A0A0J6XK37_9ACTN</name>
<comment type="function">
    <text evidence="5">Catalyzes the oxidation of 2-deoxy-scyllo-inosamine (DOIA) with NAD(+) or NADP(+), forming 3-amino-2,3-dideoxy-scyllo-inosose (amino-DOI).</text>
</comment>
<dbReference type="InterPro" id="IPR013149">
    <property type="entry name" value="ADH-like_C"/>
</dbReference>
<dbReference type="Pfam" id="PF08240">
    <property type="entry name" value="ADH_N"/>
    <property type="match status" value="1"/>
</dbReference>
<dbReference type="Gene3D" id="3.90.180.10">
    <property type="entry name" value="Medium-chain alcohol dehydrogenases, catalytic domain"/>
    <property type="match status" value="1"/>
</dbReference>
<dbReference type="SUPFAM" id="SSF50129">
    <property type="entry name" value="GroES-like"/>
    <property type="match status" value="1"/>
</dbReference>
<evidence type="ECO:0000256" key="7">
    <source>
        <dbReference type="ARBA" id="ARBA00038004"/>
    </source>
</evidence>
<dbReference type="InterPro" id="IPR036291">
    <property type="entry name" value="NAD(P)-bd_dom_sf"/>
</dbReference>
<dbReference type="RefSeq" id="WP_048478651.1">
    <property type="nucleotide sequence ID" value="NZ_JBIRUD010000014.1"/>
</dbReference>
<keyword evidence="2 12" id="KW-0479">Metal-binding</keyword>
<comment type="catalytic activity">
    <reaction evidence="11">
        <text>2-deoxy-scyllo-inosamine + NADP(+) = 3-amino-2,3-dideoxy-scyllo-inosose + NADPH + H(+)</text>
        <dbReference type="Rhea" id="RHEA:33879"/>
        <dbReference type="ChEBI" id="CHEBI:15378"/>
        <dbReference type="ChEBI" id="CHEBI:57783"/>
        <dbReference type="ChEBI" id="CHEBI:58349"/>
        <dbReference type="ChEBI" id="CHEBI:65002"/>
        <dbReference type="ChEBI" id="CHEBI:65003"/>
        <dbReference type="EC" id="1.1.1.329"/>
    </reaction>
</comment>
<dbReference type="InterPro" id="IPR002328">
    <property type="entry name" value="ADH_Zn_CS"/>
</dbReference>
<feature type="domain" description="Enoyl reductase (ER)" evidence="13">
    <location>
        <begin position="10"/>
        <end position="342"/>
    </location>
</feature>
<comment type="cofactor">
    <cofactor evidence="1 12">
        <name>Zn(2+)</name>
        <dbReference type="ChEBI" id="CHEBI:29105"/>
    </cofactor>
</comment>
<evidence type="ECO:0000256" key="5">
    <source>
        <dbReference type="ARBA" id="ARBA00037678"/>
    </source>
</evidence>
<comment type="similarity">
    <text evidence="7">Belongs to the zinc-containing alcohol dehydrogenase family. DOIA dehydrogenase subfamily.</text>
</comment>
<comment type="caution">
    <text evidence="14">The sequence shown here is derived from an EMBL/GenBank/DDBJ whole genome shotgun (WGS) entry which is preliminary data.</text>
</comment>
<evidence type="ECO:0000256" key="11">
    <source>
        <dbReference type="ARBA" id="ARBA00049085"/>
    </source>
</evidence>
<evidence type="ECO:0000256" key="8">
    <source>
        <dbReference type="ARBA" id="ARBA00039102"/>
    </source>
</evidence>
<dbReference type="EC" id="1.1.1.329" evidence="8"/>
<evidence type="ECO:0000256" key="12">
    <source>
        <dbReference type="RuleBase" id="RU361277"/>
    </source>
</evidence>
<dbReference type="InterPro" id="IPR011032">
    <property type="entry name" value="GroES-like_sf"/>
</dbReference>
<proteinExistence type="inferred from homology"/>
<dbReference type="SMART" id="SM00829">
    <property type="entry name" value="PKS_ER"/>
    <property type="match status" value="1"/>
</dbReference>
<reference evidence="14 15" key="1">
    <citation type="submission" date="2015-06" db="EMBL/GenBank/DDBJ databases">
        <title>Recapitulation of the evolution of biosynthetic gene clusters reveals hidden chemical diversity on bacterial genomes.</title>
        <authorList>
            <person name="Cruz-Morales P."/>
            <person name="Martinez-Guerrero C."/>
            <person name="Morales-Escalante M.A."/>
            <person name="Yanez-Guerra L.A."/>
            <person name="Kopp J.F."/>
            <person name="Feldmann J."/>
            <person name="Ramos-Aboites H.E."/>
            <person name="Barona-Gomez F."/>
        </authorList>
    </citation>
    <scope>NUCLEOTIDE SEQUENCE [LARGE SCALE GENOMIC DNA]</scope>
    <source>
        <strain evidence="14 15">ATCC 31245</strain>
    </source>
</reference>
<comment type="pathway">
    <text evidence="6">Metabolic intermediate biosynthesis; 2-deoxystreptamine biosynthesis; 2-deoxystreptamine from D-glucose 6-phosphate: step 3/4.</text>
</comment>
<protein>
    <recommendedName>
        <fullName evidence="9">2-deoxy-scyllo-inosamine dehydrogenase</fullName>
        <ecNumber evidence="8">1.1.1.329</ecNumber>
    </recommendedName>
</protein>
<gene>
    <name evidence="14" type="ORF">ACS04_23235</name>
</gene>
<evidence type="ECO:0000259" key="13">
    <source>
        <dbReference type="SMART" id="SM00829"/>
    </source>
</evidence>
<organism evidence="14 15">
    <name type="scientific">Streptomyces roseus</name>
    <dbReference type="NCBI Taxonomy" id="66430"/>
    <lineage>
        <taxon>Bacteria</taxon>
        <taxon>Bacillati</taxon>
        <taxon>Actinomycetota</taxon>
        <taxon>Actinomycetes</taxon>
        <taxon>Kitasatosporales</taxon>
        <taxon>Streptomycetaceae</taxon>
        <taxon>Streptomyces</taxon>
    </lineage>
</organism>
<dbReference type="InterPro" id="IPR013154">
    <property type="entry name" value="ADH-like_N"/>
</dbReference>
<dbReference type="GO" id="GO:0016491">
    <property type="term" value="F:oxidoreductase activity"/>
    <property type="evidence" value="ECO:0007669"/>
    <property type="project" value="UniProtKB-KW"/>
</dbReference>
<dbReference type="AlphaFoldDB" id="A0A0J6XK37"/>
<keyword evidence="4" id="KW-0560">Oxidoreductase</keyword>
<keyword evidence="3 12" id="KW-0862">Zinc</keyword>
<dbReference type="Pfam" id="PF00107">
    <property type="entry name" value="ADH_zinc_N"/>
    <property type="match status" value="1"/>
</dbReference>
<dbReference type="PANTHER" id="PTHR43401">
    <property type="entry name" value="L-THREONINE 3-DEHYDROGENASE"/>
    <property type="match status" value="1"/>
</dbReference>
<dbReference type="PANTHER" id="PTHR43401:SF5">
    <property type="entry name" value="ALCOHOL DEHYDROGENASE-RELATED"/>
    <property type="match status" value="1"/>
</dbReference>
<evidence type="ECO:0000313" key="15">
    <source>
        <dbReference type="Proteomes" id="UP000035932"/>
    </source>
</evidence>
<dbReference type="InterPro" id="IPR020843">
    <property type="entry name" value="ER"/>
</dbReference>
<evidence type="ECO:0000256" key="1">
    <source>
        <dbReference type="ARBA" id="ARBA00001947"/>
    </source>
</evidence>
<evidence type="ECO:0000256" key="2">
    <source>
        <dbReference type="ARBA" id="ARBA00022723"/>
    </source>
</evidence>
<dbReference type="SUPFAM" id="SSF51735">
    <property type="entry name" value="NAD(P)-binding Rossmann-fold domains"/>
    <property type="match status" value="1"/>
</dbReference>
<comment type="catalytic activity">
    <reaction evidence="10">
        <text>2-deoxy-scyllo-inosamine + NAD(+) = 3-amino-2,3-dideoxy-scyllo-inosose + NADH + H(+)</text>
        <dbReference type="Rhea" id="RHEA:33883"/>
        <dbReference type="ChEBI" id="CHEBI:15378"/>
        <dbReference type="ChEBI" id="CHEBI:57540"/>
        <dbReference type="ChEBI" id="CHEBI:57945"/>
        <dbReference type="ChEBI" id="CHEBI:65002"/>
        <dbReference type="ChEBI" id="CHEBI:65003"/>
        <dbReference type="EC" id="1.1.1.329"/>
    </reaction>
</comment>
<evidence type="ECO:0000256" key="3">
    <source>
        <dbReference type="ARBA" id="ARBA00022833"/>
    </source>
</evidence>
<evidence type="ECO:0000256" key="10">
    <source>
        <dbReference type="ARBA" id="ARBA00048685"/>
    </source>
</evidence>
<dbReference type="PATRIC" id="fig|66430.4.peg.115"/>
<evidence type="ECO:0000256" key="9">
    <source>
        <dbReference type="ARBA" id="ARBA00039387"/>
    </source>
</evidence>
<dbReference type="STRING" id="66430.ACS04_23235"/>
<dbReference type="InterPro" id="IPR050129">
    <property type="entry name" value="Zn_alcohol_dh"/>
</dbReference>
<dbReference type="Proteomes" id="UP000035932">
    <property type="component" value="Unassembled WGS sequence"/>
</dbReference>